<dbReference type="GO" id="GO:0019843">
    <property type="term" value="F:rRNA binding"/>
    <property type="evidence" value="ECO:0007669"/>
    <property type="project" value="UniProtKB-KW"/>
</dbReference>
<dbReference type="GO" id="GO:0005762">
    <property type="term" value="C:mitochondrial large ribosomal subunit"/>
    <property type="evidence" value="ECO:0007669"/>
    <property type="project" value="TreeGrafter"/>
</dbReference>
<keyword evidence="6 9" id="KW-0689">Ribosomal protein</keyword>
<evidence type="ECO:0000256" key="7">
    <source>
        <dbReference type="ARBA" id="ARBA00023274"/>
    </source>
</evidence>
<dbReference type="Pfam" id="PF00829">
    <property type="entry name" value="Ribosomal_L21p"/>
    <property type="match status" value="1"/>
</dbReference>
<keyword evidence="5" id="KW-0694">RNA-binding</keyword>
<evidence type="ECO:0000256" key="4">
    <source>
        <dbReference type="ARBA" id="ARBA00022730"/>
    </source>
</evidence>
<name>A0A4D6WNN6_9FLOR</name>
<reference evidence="9" key="2">
    <citation type="submission" date="2019-04" db="EMBL/GenBank/DDBJ databases">
        <authorList>
            <person name="Pasella M."/>
        </authorList>
    </citation>
    <scope>NUCLEOTIDE SEQUENCE</scope>
    <source>
        <strain evidence="9">PD2926</strain>
    </source>
</reference>
<comment type="subcellular location">
    <subcellularLocation>
        <location evidence="1">Plastid</location>
    </subcellularLocation>
</comment>
<organism evidence="9">
    <name type="scientific">Bornetia secundiflora</name>
    <dbReference type="NCBI Taxonomy" id="2575637"/>
    <lineage>
        <taxon>Eukaryota</taxon>
        <taxon>Rhodophyta</taxon>
        <taxon>Florideophyceae</taxon>
        <taxon>Rhodymeniophycidae</taxon>
        <taxon>Ceramiales</taxon>
        <taxon>Wrangeliaceae</taxon>
        <taxon>Bornetia</taxon>
    </lineage>
</organism>
<dbReference type="InterPro" id="IPR036164">
    <property type="entry name" value="bL21-like_sf"/>
</dbReference>
<gene>
    <name evidence="9" type="primary">rpl21</name>
</gene>
<dbReference type="GO" id="GO:0009536">
    <property type="term" value="C:plastid"/>
    <property type="evidence" value="ECO:0007669"/>
    <property type="project" value="UniProtKB-SubCell"/>
</dbReference>
<keyword evidence="7" id="KW-0687">Ribonucleoprotein</keyword>
<dbReference type="InterPro" id="IPR028909">
    <property type="entry name" value="bL21-like"/>
</dbReference>
<dbReference type="GO" id="GO:0003735">
    <property type="term" value="F:structural constituent of ribosome"/>
    <property type="evidence" value="ECO:0007669"/>
    <property type="project" value="InterPro"/>
</dbReference>
<evidence type="ECO:0000256" key="5">
    <source>
        <dbReference type="ARBA" id="ARBA00022884"/>
    </source>
</evidence>
<dbReference type="PANTHER" id="PTHR21349:SF7">
    <property type="entry name" value="LARGE RIBOSOMAL SUBUNIT PROTEIN BL21C"/>
    <property type="match status" value="1"/>
</dbReference>
<evidence type="ECO:0000256" key="1">
    <source>
        <dbReference type="ARBA" id="ARBA00004474"/>
    </source>
</evidence>
<dbReference type="InterPro" id="IPR018258">
    <property type="entry name" value="Ribosomal_bL21_CS"/>
</dbReference>
<dbReference type="SUPFAM" id="SSF141091">
    <property type="entry name" value="L21p-like"/>
    <property type="match status" value="1"/>
</dbReference>
<keyword evidence="3 9" id="KW-0934">Plastid</keyword>
<keyword evidence="4" id="KW-0699">rRNA-binding</keyword>
<evidence type="ECO:0000313" key="9">
    <source>
        <dbReference type="EMBL" id="QCI04852.1"/>
    </source>
</evidence>
<dbReference type="PROSITE" id="PS01169">
    <property type="entry name" value="RIBOSOMAL_L21"/>
    <property type="match status" value="1"/>
</dbReference>
<dbReference type="NCBIfam" id="TIGR00061">
    <property type="entry name" value="L21"/>
    <property type="match status" value="1"/>
</dbReference>
<dbReference type="EMBL" id="MK814615">
    <property type="protein sequence ID" value="QCI04852.1"/>
    <property type="molecule type" value="Genomic_DNA"/>
</dbReference>
<reference evidence="9" key="1">
    <citation type="journal article" date="2019" name="Mol. Phylogenet. Evol.">
        <title>Morphological evolution and classification of the red algal order Ceramiales inferred using plastid phylogenomics.</title>
        <authorList>
            <person name="Diaz-Tapia P."/>
            <person name="Pasella M.M."/>
            <person name="Verbruggen H."/>
            <person name="Maggs C.A."/>
        </authorList>
    </citation>
    <scope>NUCLEOTIDE SEQUENCE</scope>
    <source>
        <strain evidence="9">PD2926</strain>
    </source>
</reference>
<accession>A0A4D6WNN6</accession>
<sequence>MNYAIIDAGGQQFWIEAGKFYDFDYIPSNPGDIISLNRVLLFVNHGEVQIGRPCLQSTNIKVKILCHTKRRKITVFKMKPKKNTRVKQGHRQKLTRILVQEISMQ</sequence>
<protein>
    <recommendedName>
        <fullName evidence="8">50S ribosomal protein L21, chloroplastic</fullName>
    </recommendedName>
</protein>
<comment type="similarity">
    <text evidence="2">Belongs to the bacterial ribosomal protein bL21 family.</text>
</comment>
<dbReference type="HAMAP" id="MF_01363">
    <property type="entry name" value="Ribosomal_bL21"/>
    <property type="match status" value="1"/>
</dbReference>
<proteinExistence type="inferred from homology"/>
<evidence type="ECO:0000256" key="6">
    <source>
        <dbReference type="ARBA" id="ARBA00022980"/>
    </source>
</evidence>
<evidence type="ECO:0000256" key="8">
    <source>
        <dbReference type="ARBA" id="ARBA00035397"/>
    </source>
</evidence>
<dbReference type="InterPro" id="IPR001787">
    <property type="entry name" value="Ribosomal_bL21"/>
</dbReference>
<dbReference type="GO" id="GO:0006412">
    <property type="term" value="P:translation"/>
    <property type="evidence" value="ECO:0007669"/>
    <property type="project" value="InterPro"/>
</dbReference>
<geneLocation type="plastid" evidence="9"/>
<dbReference type="AlphaFoldDB" id="A0A4D6WNN6"/>
<dbReference type="PANTHER" id="PTHR21349">
    <property type="entry name" value="50S RIBOSOMAL PROTEIN L21"/>
    <property type="match status" value="1"/>
</dbReference>
<evidence type="ECO:0000256" key="2">
    <source>
        <dbReference type="ARBA" id="ARBA00008563"/>
    </source>
</evidence>
<evidence type="ECO:0000256" key="3">
    <source>
        <dbReference type="ARBA" id="ARBA00022640"/>
    </source>
</evidence>